<proteinExistence type="inferred from homology"/>
<evidence type="ECO:0000256" key="11">
    <source>
        <dbReference type="ARBA" id="ARBA00042320"/>
    </source>
</evidence>
<keyword evidence="16" id="KW-1185">Reference proteome</keyword>
<evidence type="ECO:0000256" key="13">
    <source>
        <dbReference type="ARBA" id="ARBA00045827"/>
    </source>
</evidence>
<protein>
    <recommendedName>
        <fullName evidence="10">Lipid scramblase CLPTM1L</fullName>
    </recommendedName>
    <alternativeName>
        <fullName evidence="12">Cisplatin resistance-related protein 9</fullName>
    </alternativeName>
    <alternativeName>
        <fullName evidence="11">Cleft lip and palate transmembrane protein 1-like protein</fullName>
    </alternativeName>
</protein>
<evidence type="ECO:0000313" key="15">
    <source>
        <dbReference type="EMBL" id="KAJ9587455.1"/>
    </source>
</evidence>
<dbReference type="GO" id="GO:0012505">
    <property type="term" value="C:endomembrane system"/>
    <property type="evidence" value="ECO:0007669"/>
    <property type="project" value="TreeGrafter"/>
</dbReference>
<feature type="non-terminal residue" evidence="15">
    <location>
        <position position="1"/>
    </location>
</feature>
<gene>
    <name evidence="15" type="ORF">L9F63_028292</name>
</gene>
<keyword evidence="4" id="KW-1133">Transmembrane helix</keyword>
<feature type="non-terminal residue" evidence="15">
    <location>
        <position position="212"/>
    </location>
</feature>
<comment type="catalytic activity">
    <reaction evidence="6">
        <text>a 1,2-diacyl-sn-glycero-3-phosphoethanolamine(in) = a 1,2-diacyl-sn-glycero-3-phosphoethanolamine(out)</text>
        <dbReference type="Rhea" id="RHEA:38895"/>
        <dbReference type="ChEBI" id="CHEBI:64612"/>
    </reaction>
</comment>
<dbReference type="PANTHER" id="PTHR21347">
    <property type="entry name" value="CLEFT LIP AND PALATE ASSOCIATED TRANSMEMBRANE PROTEIN-RELATED"/>
    <property type="match status" value="1"/>
</dbReference>
<keyword evidence="5" id="KW-0472">Membrane</keyword>
<comment type="similarity">
    <text evidence="2">Belongs to the CLPTM1 family.</text>
</comment>
<comment type="catalytic activity">
    <reaction evidence="7">
        <text>a 1,2-diacyl-sn-glycero-3-phosphocholine(in) = a 1,2-diacyl-sn-glycero-3-phosphocholine(out)</text>
        <dbReference type="Rhea" id="RHEA:38571"/>
        <dbReference type="ChEBI" id="CHEBI:57643"/>
    </reaction>
</comment>
<dbReference type="GO" id="GO:0016020">
    <property type="term" value="C:membrane"/>
    <property type="evidence" value="ECO:0007669"/>
    <property type="project" value="UniProtKB-SubCell"/>
</dbReference>
<evidence type="ECO:0000256" key="5">
    <source>
        <dbReference type="ARBA" id="ARBA00023136"/>
    </source>
</evidence>
<dbReference type="Pfam" id="PF05602">
    <property type="entry name" value="CLPTM1"/>
    <property type="match status" value="1"/>
</dbReference>
<evidence type="ECO:0000256" key="3">
    <source>
        <dbReference type="ARBA" id="ARBA00022692"/>
    </source>
</evidence>
<dbReference type="AlphaFoldDB" id="A0AAD8EEF4"/>
<name>A0AAD8EEF4_DIPPU</name>
<evidence type="ECO:0000256" key="8">
    <source>
        <dbReference type="ARBA" id="ARBA00035895"/>
    </source>
</evidence>
<dbReference type="PANTHER" id="PTHR21347:SF0">
    <property type="entry name" value="LIPID SCRAMBLASE CLPTM1L"/>
    <property type="match status" value="1"/>
</dbReference>
<comment type="function">
    <text evidence="13">Scramblase that mediates the translocation of glucosaminylphosphatidylinositol (alpha-D-GlcN-(1-6)-(1,2-diacyl-sn-glycero-3-phospho)-1D-myo-inositol, GlcN-PI) across the endoplasmic reticulum (ER) membrane, from the cytosolic leaflet to the luminal leaflet of the ER membrane, where it participates in the biosynthesis of glycosylphosphatidylinositol (GPI). GPI is a lipid glycoconjugate involved in post-translational modification of proteins. Can also translocate 1,2-diacyl-sn-glycero-3-phospho-(1D-myo-inositol) (phosphatidylinositol or PI), as well as several other phospholipids (1,2-diacyl-sn-glycero-3-phosphocholine, 1,2-diacyl-sn-glycero-3-phosphoethanolamine), and N-acetylglucosaminylphosphatidylinositol (GlcNAc-PI) in vitro.</text>
</comment>
<dbReference type="Proteomes" id="UP001233999">
    <property type="component" value="Unassembled WGS sequence"/>
</dbReference>
<evidence type="ECO:0000256" key="6">
    <source>
        <dbReference type="ARBA" id="ARBA00024615"/>
    </source>
</evidence>
<organism evidence="15 16">
    <name type="scientific">Diploptera punctata</name>
    <name type="common">Pacific beetle cockroach</name>
    <dbReference type="NCBI Taxonomy" id="6984"/>
    <lineage>
        <taxon>Eukaryota</taxon>
        <taxon>Metazoa</taxon>
        <taxon>Ecdysozoa</taxon>
        <taxon>Arthropoda</taxon>
        <taxon>Hexapoda</taxon>
        <taxon>Insecta</taxon>
        <taxon>Pterygota</taxon>
        <taxon>Neoptera</taxon>
        <taxon>Polyneoptera</taxon>
        <taxon>Dictyoptera</taxon>
        <taxon>Blattodea</taxon>
        <taxon>Blaberoidea</taxon>
        <taxon>Blaberidae</taxon>
        <taxon>Diplopterinae</taxon>
        <taxon>Diploptera</taxon>
    </lineage>
</organism>
<evidence type="ECO:0000256" key="1">
    <source>
        <dbReference type="ARBA" id="ARBA00004141"/>
    </source>
</evidence>
<evidence type="ECO:0000313" key="16">
    <source>
        <dbReference type="Proteomes" id="UP001233999"/>
    </source>
</evidence>
<comment type="catalytic activity">
    <reaction evidence="9">
        <text>6-(alpha-D-glucosaminyl)-(1-octadecanoyl,2-(9Z)-octadecenoyl-sn-glycero-3-phospho)-1D-myo-inositol(in) = 6-(alpha-D-glucosaminyl)-(1-octadecanoyl,2-(9Z)-octadecenoyl-sn-glycero-3-phospho)-1D-myo-inositol(out)</text>
        <dbReference type="Rhea" id="RHEA:71495"/>
        <dbReference type="ChEBI" id="CHEBI:190691"/>
    </reaction>
</comment>
<dbReference type="EMBL" id="JASPKZ010006417">
    <property type="protein sequence ID" value="KAJ9587455.1"/>
    <property type="molecule type" value="Genomic_DNA"/>
</dbReference>
<evidence type="ECO:0000256" key="9">
    <source>
        <dbReference type="ARBA" id="ARBA00036810"/>
    </source>
</evidence>
<evidence type="ECO:0000256" key="12">
    <source>
        <dbReference type="ARBA" id="ARBA00043155"/>
    </source>
</evidence>
<evidence type="ECO:0000256" key="14">
    <source>
        <dbReference type="ARBA" id="ARBA00093208"/>
    </source>
</evidence>
<comment type="caution">
    <text evidence="15">The sequence shown here is derived from an EMBL/GenBank/DDBJ whole genome shotgun (WGS) entry which is preliminary data.</text>
</comment>
<evidence type="ECO:0000256" key="7">
    <source>
        <dbReference type="ARBA" id="ARBA00024631"/>
    </source>
</evidence>
<dbReference type="InterPro" id="IPR008429">
    <property type="entry name" value="CLPTM1"/>
</dbReference>
<sequence>DQTPHGKNPKNERIQRVTHLKSRVTFNILTDDISLPSKNLPPEISRLLRVTSEMEYLPIVQYDFLNNRLRDLIHITPNHTSTEVSLVYTPISIGKLRNLFTREPMTSIMFSVYAEKRNLIESTKEFNWKNRRIGVILRICRCVCIREFWLLFDFLAFKNDVSFWRRKQNLVGLSSRTVLWRAFSQAVIFLYLMDEETSLLVLIPTGIATIIE</sequence>
<reference evidence="15" key="1">
    <citation type="journal article" date="2023" name="IScience">
        <title>Live-bearing cockroach genome reveals convergent evolutionary mechanisms linked to viviparity in insects and beyond.</title>
        <authorList>
            <person name="Fouks B."/>
            <person name="Harrison M.C."/>
            <person name="Mikhailova A.A."/>
            <person name="Marchal E."/>
            <person name="English S."/>
            <person name="Carruthers M."/>
            <person name="Jennings E.C."/>
            <person name="Chiamaka E.L."/>
            <person name="Frigard R.A."/>
            <person name="Pippel M."/>
            <person name="Attardo G.M."/>
            <person name="Benoit J.B."/>
            <person name="Bornberg-Bauer E."/>
            <person name="Tobe S.S."/>
        </authorList>
    </citation>
    <scope>NUCLEOTIDE SEQUENCE</scope>
    <source>
        <strain evidence="15">Stay&amp;Tobe</strain>
    </source>
</reference>
<evidence type="ECO:0000256" key="10">
    <source>
        <dbReference type="ARBA" id="ARBA00040905"/>
    </source>
</evidence>
<reference evidence="15" key="2">
    <citation type="submission" date="2023-05" db="EMBL/GenBank/DDBJ databases">
        <authorList>
            <person name="Fouks B."/>
        </authorList>
    </citation>
    <scope>NUCLEOTIDE SEQUENCE</scope>
    <source>
        <strain evidence="15">Stay&amp;Tobe</strain>
        <tissue evidence="15">Testes</tissue>
    </source>
</reference>
<comment type="subcellular location">
    <subcellularLocation>
        <location evidence="1">Membrane</location>
        <topology evidence="1">Multi-pass membrane protein</topology>
    </subcellularLocation>
</comment>
<evidence type="ECO:0000256" key="4">
    <source>
        <dbReference type="ARBA" id="ARBA00022989"/>
    </source>
</evidence>
<comment type="catalytic activity">
    <reaction evidence="8">
        <text>a 1,2-diacyl-sn-glycero-3-phospho-(1D-myo-inositol)(in) = a 1,2-diacyl-sn-glycero-3-phospho-(1D-myo-inositol)(out)</text>
        <dbReference type="Rhea" id="RHEA:38691"/>
        <dbReference type="ChEBI" id="CHEBI:57880"/>
    </reaction>
</comment>
<comment type="catalytic activity">
    <reaction evidence="14">
        <text>a 6-(alpha-D-glucosaminyl)-1-(1,2-diacyl-sn-glycero-3-phospho)-1D-myo-inositol(in) = a 6-(alpha-D-glucosaminyl)-1-(1,2-diacyl-sn-glycero-3-phospho)-1D-myo-inositol(out)</text>
        <dbReference type="Rhea" id="RHEA:71491"/>
        <dbReference type="ChEBI" id="CHEBI:57997"/>
    </reaction>
</comment>
<evidence type="ECO:0000256" key="2">
    <source>
        <dbReference type="ARBA" id="ARBA00009310"/>
    </source>
</evidence>
<keyword evidence="3" id="KW-0812">Transmembrane</keyword>
<accession>A0AAD8EEF4</accession>